<evidence type="ECO:0000256" key="1">
    <source>
        <dbReference type="ARBA" id="ARBA00005420"/>
    </source>
</evidence>
<dbReference type="InterPro" id="IPR029058">
    <property type="entry name" value="AB_hydrolase_fold"/>
</dbReference>
<dbReference type="Proteomes" id="UP001140949">
    <property type="component" value="Unassembled WGS sequence"/>
</dbReference>
<name>A0AAX6GB93_IRIPA</name>
<gene>
    <name evidence="5" type="ORF">M6B38_375290</name>
</gene>
<reference evidence="5" key="1">
    <citation type="journal article" date="2023" name="GigaByte">
        <title>Genome assembly of the bearded iris, Iris pallida Lam.</title>
        <authorList>
            <person name="Bruccoleri R.E."/>
            <person name="Oakeley E.J."/>
            <person name="Faust A.M.E."/>
            <person name="Altorfer M."/>
            <person name="Dessus-Babus S."/>
            <person name="Burckhardt D."/>
            <person name="Oertli M."/>
            <person name="Naumann U."/>
            <person name="Petersen F."/>
            <person name="Wong J."/>
        </authorList>
    </citation>
    <scope>NUCLEOTIDE SEQUENCE</scope>
    <source>
        <strain evidence="5">GSM-AAB239-AS_SAM_17_03QT</strain>
    </source>
</reference>
<keyword evidence="3 5" id="KW-0012">Acyltransferase</keyword>
<keyword evidence="2 4" id="KW-0808">Transferase</keyword>
<dbReference type="EMBL" id="JANAVB010021596">
    <property type="protein sequence ID" value="KAJ6825753.1"/>
    <property type="molecule type" value="Genomic_DNA"/>
</dbReference>
<proteinExistence type="inferred from homology"/>
<keyword evidence="4" id="KW-0256">Endoplasmic reticulum</keyword>
<keyword evidence="6" id="KW-1185">Reference proteome</keyword>
<evidence type="ECO:0000256" key="3">
    <source>
        <dbReference type="ARBA" id="ARBA00023315"/>
    </source>
</evidence>
<dbReference type="EC" id="2.3.1.-" evidence="4"/>
<dbReference type="PANTHER" id="PTHR22753">
    <property type="entry name" value="TRANSMEMBRANE PROTEIN 68"/>
    <property type="match status" value="1"/>
</dbReference>
<dbReference type="GO" id="GO:0004144">
    <property type="term" value="F:diacylglycerol O-acyltransferase activity"/>
    <property type="evidence" value="ECO:0007669"/>
    <property type="project" value="UniProtKB-ARBA"/>
</dbReference>
<accession>A0AAX6GB93</accession>
<dbReference type="CDD" id="cd07987">
    <property type="entry name" value="LPLAT_MGAT-like"/>
    <property type="match status" value="1"/>
</dbReference>
<dbReference type="Gene3D" id="3.40.50.1820">
    <property type="entry name" value="alpha/beta hydrolase"/>
    <property type="match status" value="1"/>
</dbReference>
<evidence type="ECO:0000256" key="4">
    <source>
        <dbReference type="RuleBase" id="RU367023"/>
    </source>
</evidence>
<protein>
    <recommendedName>
        <fullName evidence="4">Acyltransferase</fullName>
        <ecNumber evidence="4">2.3.1.-</ecNumber>
    </recommendedName>
</protein>
<comment type="similarity">
    <text evidence="1 4">Belongs to the diacylglycerol acyltransferase family.</text>
</comment>
<dbReference type="GO" id="GO:0019432">
    <property type="term" value="P:triglyceride biosynthetic process"/>
    <property type="evidence" value="ECO:0007669"/>
    <property type="project" value="UniProtKB-ARBA"/>
</dbReference>
<dbReference type="PANTHER" id="PTHR22753:SF24">
    <property type="entry name" value="ESTERASE_LIPASE_THIOESTERASE FAMILY PROTEIN"/>
    <property type="match status" value="1"/>
</dbReference>
<dbReference type="SUPFAM" id="SSF53474">
    <property type="entry name" value="alpha/beta-Hydrolases"/>
    <property type="match status" value="1"/>
</dbReference>
<dbReference type="GO" id="GO:0005789">
    <property type="term" value="C:endoplasmic reticulum membrane"/>
    <property type="evidence" value="ECO:0007669"/>
    <property type="project" value="UniProtKB-SubCell"/>
</dbReference>
<organism evidence="5 6">
    <name type="scientific">Iris pallida</name>
    <name type="common">Sweet iris</name>
    <dbReference type="NCBI Taxonomy" id="29817"/>
    <lineage>
        <taxon>Eukaryota</taxon>
        <taxon>Viridiplantae</taxon>
        <taxon>Streptophyta</taxon>
        <taxon>Embryophyta</taxon>
        <taxon>Tracheophyta</taxon>
        <taxon>Spermatophyta</taxon>
        <taxon>Magnoliopsida</taxon>
        <taxon>Liliopsida</taxon>
        <taxon>Asparagales</taxon>
        <taxon>Iridaceae</taxon>
        <taxon>Iridoideae</taxon>
        <taxon>Irideae</taxon>
        <taxon>Iris</taxon>
    </lineage>
</organism>
<dbReference type="Pfam" id="PF03982">
    <property type="entry name" value="DAGAT"/>
    <property type="match status" value="1"/>
</dbReference>
<evidence type="ECO:0000256" key="2">
    <source>
        <dbReference type="ARBA" id="ARBA00022679"/>
    </source>
</evidence>
<dbReference type="AlphaFoldDB" id="A0AAX6GB93"/>
<sequence length="368" mass="41998">MLPNCLSLLTGASGEDEVSQRAIRVFREDHAHIFPPFSFLADLLPKEYLDWKLEMLRSASLFVNSRLHAVRAQTLLLASGMDQLLPSREEAERLHKSLPNCRIRHFNDSGHTIFLEDGIDLVTTIKGATCYRRSSQIDYVSDYLLPTPSEFQKAADQYKWVDLAASPVMFSTLKDGKIVKGLEGIPTEGPAVFVGYHMLMGWELGHLVSRLFTERNIHLRGIAHPFMFDRDIELIMPDSSSFDGIRLMGAVPTSPANFYKLLLRKSSVLLYPGGTREALHRKDEEYKLFWPEKPEFVRMASRFGAQIIPFAVVGEDDLFKVVIDLDDLVNVPFYNLLHKRLNPDSVKLRGRRHERKKMNTIGDLEKKP</sequence>
<reference evidence="5" key="2">
    <citation type="submission" date="2023-04" db="EMBL/GenBank/DDBJ databases">
        <authorList>
            <person name="Bruccoleri R.E."/>
            <person name="Oakeley E.J."/>
            <person name="Faust A.-M."/>
            <person name="Dessus-Babus S."/>
            <person name="Altorfer M."/>
            <person name="Burckhardt D."/>
            <person name="Oertli M."/>
            <person name="Naumann U."/>
            <person name="Petersen F."/>
            <person name="Wong J."/>
        </authorList>
    </citation>
    <scope>NUCLEOTIDE SEQUENCE</scope>
    <source>
        <strain evidence="5">GSM-AAB239-AS_SAM_17_03QT</strain>
        <tissue evidence="5">Leaf</tissue>
    </source>
</reference>
<comment type="caution">
    <text evidence="5">The sequence shown here is derived from an EMBL/GenBank/DDBJ whole genome shotgun (WGS) entry which is preliminary data.</text>
</comment>
<evidence type="ECO:0000313" key="6">
    <source>
        <dbReference type="Proteomes" id="UP001140949"/>
    </source>
</evidence>
<dbReference type="InterPro" id="IPR007130">
    <property type="entry name" value="DAGAT"/>
</dbReference>
<evidence type="ECO:0000313" key="5">
    <source>
        <dbReference type="EMBL" id="KAJ6825753.1"/>
    </source>
</evidence>
<comment type="subcellular location">
    <subcellularLocation>
        <location evidence="4">Endoplasmic reticulum membrane</location>
        <topology evidence="4">Multi-pass membrane protein</topology>
    </subcellularLocation>
</comment>